<protein>
    <submittedName>
        <fullName evidence="2">Uncharacterized protein</fullName>
    </submittedName>
</protein>
<keyword evidence="1" id="KW-1133">Transmembrane helix</keyword>
<accession>A0ABS3TLS4</accession>
<evidence type="ECO:0000256" key="1">
    <source>
        <dbReference type="SAM" id="Phobius"/>
    </source>
</evidence>
<comment type="caution">
    <text evidence="2">The sequence shown here is derived from an EMBL/GenBank/DDBJ whole genome shotgun (WGS) entry which is preliminary data.</text>
</comment>
<evidence type="ECO:0000313" key="2">
    <source>
        <dbReference type="EMBL" id="MBO3274593.1"/>
    </source>
</evidence>
<keyword evidence="1" id="KW-0812">Transmembrane</keyword>
<name>A0ABS3TLS4_9PSED</name>
<gene>
    <name evidence="2" type="ORF">JFY56_05120</name>
</gene>
<sequence length="188" mass="21293">MRDQLDHLSAQWQEQPRLRAAGWVILALLVAHLVALSADWQESRRHDVMEAGKSLAKMQALAKQDYWPTHAIQAEDALAKLRSQLWQARNPALARADVQAWLDTEIRKAELLEARVNVLPPLGFEEGQRDARIEAQVRGRFDAVSFGRLLSALESAPRWVSIDALEISNRVSPSINMQLSFHFLAQDQ</sequence>
<keyword evidence="1" id="KW-0472">Membrane</keyword>
<feature type="transmembrane region" description="Helical" evidence="1">
    <location>
        <begin position="20"/>
        <end position="40"/>
    </location>
</feature>
<dbReference type="EMBL" id="JAELYA010000001">
    <property type="protein sequence ID" value="MBO3274593.1"/>
    <property type="molecule type" value="Genomic_DNA"/>
</dbReference>
<organism evidence="2 3">
    <name type="scientific">Pseudomonas schmalbachii</name>
    <dbReference type="NCBI Taxonomy" id="2816993"/>
    <lineage>
        <taxon>Bacteria</taxon>
        <taxon>Pseudomonadati</taxon>
        <taxon>Pseudomonadota</taxon>
        <taxon>Gammaproteobacteria</taxon>
        <taxon>Pseudomonadales</taxon>
        <taxon>Pseudomonadaceae</taxon>
        <taxon>Pseudomonas</taxon>
    </lineage>
</organism>
<proteinExistence type="predicted"/>
<keyword evidence="3" id="KW-1185">Reference proteome</keyword>
<dbReference type="Proteomes" id="UP000669060">
    <property type="component" value="Unassembled WGS sequence"/>
</dbReference>
<evidence type="ECO:0000313" key="3">
    <source>
        <dbReference type="Proteomes" id="UP000669060"/>
    </source>
</evidence>
<reference evidence="2 3" key="1">
    <citation type="submission" date="2020-12" db="EMBL/GenBank/DDBJ databases">
        <title>Pseudomonas schmalbachii sp. nov. isolated from millipede gut.</title>
        <authorList>
            <person name="Shelomi M."/>
        </authorList>
    </citation>
    <scope>NUCLEOTIDE SEQUENCE [LARGE SCALE GENOMIC DNA]</scope>
    <source>
        <strain evidence="2 3">Milli4</strain>
    </source>
</reference>